<evidence type="ECO:0000313" key="1">
    <source>
        <dbReference type="EMBL" id="CAI2370822.1"/>
    </source>
</evidence>
<dbReference type="AlphaFoldDB" id="A0AAD1UPV7"/>
<proteinExistence type="predicted"/>
<organism evidence="1 2">
    <name type="scientific">Euplotes crassus</name>
    <dbReference type="NCBI Taxonomy" id="5936"/>
    <lineage>
        <taxon>Eukaryota</taxon>
        <taxon>Sar</taxon>
        <taxon>Alveolata</taxon>
        <taxon>Ciliophora</taxon>
        <taxon>Intramacronucleata</taxon>
        <taxon>Spirotrichea</taxon>
        <taxon>Hypotrichia</taxon>
        <taxon>Euplotida</taxon>
        <taxon>Euplotidae</taxon>
        <taxon>Moneuplotes</taxon>
    </lineage>
</organism>
<dbReference type="Proteomes" id="UP001295684">
    <property type="component" value="Unassembled WGS sequence"/>
</dbReference>
<gene>
    <name evidence="1" type="ORF">ECRASSUSDP1_LOCUS12141</name>
</gene>
<accession>A0AAD1UPV7</accession>
<reference evidence="1" key="1">
    <citation type="submission" date="2023-07" db="EMBL/GenBank/DDBJ databases">
        <authorList>
            <consortium name="AG Swart"/>
            <person name="Singh M."/>
            <person name="Singh A."/>
            <person name="Seah K."/>
            <person name="Emmerich C."/>
        </authorList>
    </citation>
    <scope>NUCLEOTIDE SEQUENCE</scope>
    <source>
        <strain evidence="1">DP1</strain>
    </source>
</reference>
<sequence length="69" mass="8120">MLCFNWNLCNLVFEVNNWISKESLGAIKNLYKGWKESIRGYQTSRWQLCSGIPEIHEQRVLSECLDVVE</sequence>
<comment type="caution">
    <text evidence="1">The sequence shown here is derived from an EMBL/GenBank/DDBJ whole genome shotgun (WGS) entry which is preliminary data.</text>
</comment>
<keyword evidence="2" id="KW-1185">Reference proteome</keyword>
<name>A0AAD1UPV7_EUPCR</name>
<evidence type="ECO:0000313" key="2">
    <source>
        <dbReference type="Proteomes" id="UP001295684"/>
    </source>
</evidence>
<dbReference type="EMBL" id="CAMPGE010012037">
    <property type="protein sequence ID" value="CAI2370822.1"/>
    <property type="molecule type" value="Genomic_DNA"/>
</dbReference>
<protein>
    <submittedName>
        <fullName evidence="1">Uncharacterized protein</fullName>
    </submittedName>
</protein>